<comment type="caution">
    <text evidence="2">The sequence shown here is derived from an EMBL/GenBank/DDBJ whole genome shotgun (WGS) entry which is preliminary data.</text>
</comment>
<dbReference type="InterPro" id="IPR002686">
    <property type="entry name" value="Transposase_17"/>
</dbReference>
<dbReference type="GO" id="GO:0043565">
    <property type="term" value="F:sequence-specific DNA binding"/>
    <property type="evidence" value="ECO:0007669"/>
    <property type="project" value="TreeGrafter"/>
</dbReference>
<dbReference type="InterPro" id="IPR036515">
    <property type="entry name" value="Transposase_17_sf"/>
</dbReference>
<dbReference type="Proteomes" id="UP000622317">
    <property type="component" value="Unassembled WGS sequence"/>
</dbReference>
<keyword evidence="3" id="KW-1185">Reference proteome</keyword>
<evidence type="ECO:0000313" key="2">
    <source>
        <dbReference type="EMBL" id="MBD5778256.1"/>
    </source>
</evidence>
<sequence>MQRPPHAKDLRKGRYSEPNARYFVTFNTVAPTPSIAEVSYFQSLSTAVFEMESAKQLSEASFTVMPDHVHLLFRLGSTLTLSQAIAKLKQRSRGSARVNPLHWQNGFHDHKLRNDSELHPILHYMYLNPYRARLLDQGSIWHYVHVEPSAWNWIQPLLDKDCPYPEWLTD</sequence>
<protein>
    <submittedName>
        <fullName evidence="2">Transposase</fullName>
    </submittedName>
</protein>
<feature type="domain" description="Transposase IS200-like" evidence="1">
    <location>
        <begin position="17"/>
        <end position="128"/>
    </location>
</feature>
<dbReference type="NCBIfam" id="NF047646">
    <property type="entry name" value="REP_Tyr_transpos"/>
    <property type="match status" value="1"/>
</dbReference>
<reference evidence="2" key="1">
    <citation type="submission" date="2020-09" db="EMBL/GenBank/DDBJ databases">
        <title>Pelagicoccus enzymogenes sp. nov. with an EPS production, isolated from marine sediment.</title>
        <authorList>
            <person name="Feng X."/>
        </authorList>
    </citation>
    <scope>NUCLEOTIDE SEQUENCE</scope>
    <source>
        <strain evidence="2">NFK12</strain>
    </source>
</reference>
<dbReference type="InterPro" id="IPR052715">
    <property type="entry name" value="RAYT_transposase"/>
</dbReference>
<gene>
    <name evidence="2" type="ORF">IEN85_01960</name>
</gene>
<dbReference type="PANTHER" id="PTHR36966:SF1">
    <property type="entry name" value="REP-ASSOCIATED TYROSINE TRANSPOSASE"/>
    <property type="match status" value="1"/>
</dbReference>
<evidence type="ECO:0000259" key="1">
    <source>
        <dbReference type="SMART" id="SM01321"/>
    </source>
</evidence>
<dbReference type="RefSeq" id="WP_191615391.1">
    <property type="nucleotide sequence ID" value="NZ_JACYFG010000003.1"/>
</dbReference>
<dbReference type="GO" id="GO:0004803">
    <property type="term" value="F:transposase activity"/>
    <property type="evidence" value="ECO:0007669"/>
    <property type="project" value="InterPro"/>
</dbReference>
<evidence type="ECO:0000313" key="3">
    <source>
        <dbReference type="Proteomes" id="UP000622317"/>
    </source>
</evidence>
<dbReference type="Pfam" id="PF01797">
    <property type="entry name" value="Y1_Tnp"/>
    <property type="match status" value="1"/>
</dbReference>
<dbReference type="Gene3D" id="3.30.70.1290">
    <property type="entry name" value="Transposase IS200-like"/>
    <property type="match status" value="1"/>
</dbReference>
<dbReference type="EMBL" id="JACYFG010000003">
    <property type="protein sequence ID" value="MBD5778256.1"/>
    <property type="molecule type" value="Genomic_DNA"/>
</dbReference>
<dbReference type="SUPFAM" id="SSF143422">
    <property type="entry name" value="Transposase IS200-like"/>
    <property type="match status" value="1"/>
</dbReference>
<proteinExistence type="predicted"/>
<dbReference type="SMART" id="SM01321">
    <property type="entry name" value="Y1_Tnp"/>
    <property type="match status" value="1"/>
</dbReference>
<accession>A0A927F5V8</accession>
<organism evidence="2 3">
    <name type="scientific">Pelagicoccus enzymogenes</name>
    <dbReference type="NCBI Taxonomy" id="2773457"/>
    <lineage>
        <taxon>Bacteria</taxon>
        <taxon>Pseudomonadati</taxon>
        <taxon>Verrucomicrobiota</taxon>
        <taxon>Opitutia</taxon>
        <taxon>Puniceicoccales</taxon>
        <taxon>Pelagicoccaceae</taxon>
        <taxon>Pelagicoccus</taxon>
    </lineage>
</organism>
<name>A0A927F5V8_9BACT</name>
<dbReference type="AlphaFoldDB" id="A0A927F5V8"/>
<dbReference type="GO" id="GO:0006313">
    <property type="term" value="P:DNA transposition"/>
    <property type="evidence" value="ECO:0007669"/>
    <property type="project" value="InterPro"/>
</dbReference>
<dbReference type="PANTHER" id="PTHR36966">
    <property type="entry name" value="REP-ASSOCIATED TYROSINE TRANSPOSASE"/>
    <property type="match status" value="1"/>
</dbReference>